<dbReference type="GO" id="GO:0008233">
    <property type="term" value="F:peptidase activity"/>
    <property type="evidence" value="ECO:0007669"/>
    <property type="project" value="InterPro"/>
</dbReference>
<dbReference type="InterPro" id="IPR050266">
    <property type="entry name" value="AB_hydrolase_sf"/>
</dbReference>
<dbReference type="InterPro" id="IPR002410">
    <property type="entry name" value="Peptidase_S33"/>
</dbReference>
<dbReference type="Pfam" id="PF00561">
    <property type="entry name" value="Abhydrolase_1"/>
    <property type="match status" value="1"/>
</dbReference>
<dbReference type="GO" id="GO:0006508">
    <property type="term" value="P:proteolysis"/>
    <property type="evidence" value="ECO:0007669"/>
    <property type="project" value="InterPro"/>
</dbReference>
<gene>
    <name evidence="4" type="ORF">VMCG_02947</name>
</gene>
<protein>
    <recommendedName>
        <fullName evidence="3">AB hydrolase-1 domain-containing protein</fullName>
    </recommendedName>
</protein>
<feature type="domain" description="AB hydrolase-1" evidence="3">
    <location>
        <begin position="38"/>
        <end position="178"/>
    </location>
</feature>
<dbReference type="InterPro" id="IPR000073">
    <property type="entry name" value="AB_hydrolase_1"/>
</dbReference>
<dbReference type="OrthoDB" id="190201at2759"/>
<sequence>MARTPSTEGRIPFQAPGNPNIPCSTYYKVFGNLSSGAPPVVFLHGGPGGGHEYLLSFAELWPQYGLPVILYDQIGCGASTHLPQTAGDKDFWQESLFVAELDNLIDHLQLRDGPGFHLFGQSWGGLLAVAFAASSPRGLQKLVLASGLASMDLSEQSIQLCRKDLPTDVQRVLEKCVQEADYKSQAYRDAMAVFQKMFVCRADPLPEELMLSLKHLGEDQTVYGTMYGPSVLDLNGSLRGWTGISRLPQIAAPTLVYNGEFDTSRDISQEPFFELIPRPGEGGITRKIEAITWERREDHLISAEQAKMDVVLLCRSHLECDLAAAPEVDNLQFSGLL</sequence>
<dbReference type="PRINTS" id="PR00111">
    <property type="entry name" value="ABHYDROLASE"/>
</dbReference>
<dbReference type="SUPFAM" id="SSF53474">
    <property type="entry name" value="alpha/beta-Hydrolases"/>
    <property type="match status" value="1"/>
</dbReference>
<proteinExistence type="inferred from homology"/>
<evidence type="ECO:0000256" key="2">
    <source>
        <dbReference type="ARBA" id="ARBA00022801"/>
    </source>
</evidence>
<dbReference type="STRING" id="356882.A0A423WZF0"/>
<dbReference type="PANTHER" id="PTHR43798">
    <property type="entry name" value="MONOACYLGLYCEROL LIPASE"/>
    <property type="match status" value="1"/>
</dbReference>
<comment type="caution">
    <text evidence="4">The sequence shown here is derived from an EMBL/GenBank/DDBJ whole genome shotgun (WGS) entry which is preliminary data.</text>
</comment>
<organism evidence="4 5">
    <name type="scientific">Cytospora schulzeri</name>
    <dbReference type="NCBI Taxonomy" id="448051"/>
    <lineage>
        <taxon>Eukaryota</taxon>
        <taxon>Fungi</taxon>
        <taxon>Dikarya</taxon>
        <taxon>Ascomycota</taxon>
        <taxon>Pezizomycotina</taxon>
        <taxon>Sordariomycetes</taxon>
        <taxon>Sordariomycetidae</taxon>
        <taxon>Diaporthales</taxon>
        <taxon>Cytosporaceae</taxon>
        <taxon>Cytospora</taxon>
    </lineage>
</organism>
<evidence type="ECO:0000259" key="3">
    <source>
        <dbReference type="Pfam" id="PF00561"/>
    </source>
</evidence>
<dbReference type="GO" id="GO:0016020">
    <property type="term" value="C:membrane"/>
    <property type="evidence" value="ECO:0007669"/>
    <property type="project" value="TreeGrafter"/>
</dbReference>
<name>A0A423WZF0_9PEZI</name>
<keyword evidence="5" id="KW-1185">Reference proteome</keyword>
<dbReference type="PANTHER" id="PTHR43798:SF31">
    <property type="entry name" value="AB HYDROLASE SUPERFAMILY PROTEIN YCLE"/>
    <property type="match status" value="1"/>
</dbReference>
<dbReference type="InterPro" id="IPR029058">
    <property type="entry name" value="AB_hydrolase_fold"/>
</dbReference>
<comment type="similarity">
    <text evidence="1">Belongs to the peptidase S33 family.</text>
</comment>
<dbReference type="NCBIfam" id="TIGR01250">
    <property type="entry name" value="pro_imino_pep_2"/>
    <property type="match status" value="1"/>
</dbReference>
<dbReference type="AlphaFoldDB" id="A0A423WZF0"/>
<dbReference type="Gene3D" id="3.40.50.1820">
    <property type="entry name" value="alpha/beta hydrolase"/>
    <property type="match status" value="1"/>
</dbReference>
<accession>A0A423WZF0</accession>
<evidence type="ECO:0000313" key="5">
    <source>
        <dbReference type="Proteomes" id="UP000283895"/>
    </source>
</evidence>
<evidence type="ECO:0000256" key="1">
    <source>
        <dbReference type="ARBA" id="ARBA00010088"/>
    </source>
</evidence>
<evidence type="ECO:0000313" key="4">
    <source>
        <dbReference type="EMBL" id="ROW08940.1"/>
    </source>
</evidence>
<dbReference type="PRINTS" id="PR00793">
    <property type="entry name" value="PROAMNOPTASE"/>
</dbReference>
<dbReference type="EMBL" id="LKEA01000005">
    <property type="protein sequence ID" value="ROW08940.1"/>
    <property type="molecule type" value="Genomic_DNA"/>
</dbReference>
<reference evidence="4 5" key="1">
    <citation type="submission" date="2015-09" db="EMBL/GenBank/DDBJ databases">
        <title>Host preference determinants of Valsa canker pathogens revealed by comparative genomics.</title>
        <authorList>
            <person name="Yin Z."/>
            <person name="Huang L."/>
        </authorList>
    </citation>
    <scope>NUCLEOTIDE SEQUENCE [LARGE SCALE GENOMIC DNA]</scope>
    <source>
        <strain evidence="4 5">03-1</strain>
    </source>
</reference>
<keyword evidence="2" id="KW-0378">Hydrolase</keyword>
<dbReference type="InterPro" id="IPR005945">
    <property type="entry name" value="Pro_imino_pep"/>
</dbReference>
<dbReference type="Proteomes" id="UP000283895">
    <property type="component" value="Unassembled WGS sequence"/>
</dbReference>